<keyword evidence="1" id="KW-0472">Membrane</keyword>
<feature type="transmembrane region" description="Helical" evidence="1">
    <location>
        <begin position="257"/>
        <end position="280"/>
    </location>
</feature>
<dbReference type="AlphaFoldDB" id="A0A3S4AUR3"/>
<dbReference type="EMBL" id="OUUZ01000010">
    <property type="protein sequence ID" value="SPQ23453.1"/>
    <property type="molecule type" value="Genomic_DNA"/>
</dbReference>
<gene>
    <name evidence="2" type="ORF">TT172_LOCUS5872</name>
</gene>
<dbReference type="Gene3D" id="1.20.58.340">
    <property type="entry name" value="Magnesium transport protein CorA, transmembrane region"/>
    <property type="match status" value="1"/>
</dbReference>
<keyword evidence="1" id="KW-1133">Transmembrane helix</keyword>
<evidence type="ECO:0000313" key="3">
    <source>
        <dbReference type="Proteomes" id="UP000289323"/>
    </source>
</evidence>
<dbReference type="Proteomes" id="UP000289323">
    <property type="component" value="Unassembled WGS sequence"/>
</dbReference>
<organism evidence="2 3">
    <name type="scientific">Thermothielavioides terrestris</name>
    <dbReference type="NCBI Taxonomy" id="2587410"/>
    <lineage>
        <taxon>Eukaryota</taxon>
        <taxon>Fungi</taxon>
        <taxon>Dikarya</taxon>
        <taxon>Ascomycota</taxon>
        <taxon>Pezizomycotina</taxon>
        <taxon>Sordariomycetes</taxon>
        <taxon>Sordariomycetidae</taxon>
        <taxon>Sordariales</taxon>
        <taxon>Chaetomiaceae</taxon>
        <taxon>Thermothielavioides</taxon>
    </lineage>
</organism>
<name>A0A3S4AUR3_9PEZI</name>
<keyword evidence="1" id="KW-0812">Transmembrane</keyword>
<evidence type="ECO:0000256" key="1">
    <source>
        <dbReference type="SAM" id="Phobius"/>
    </source>
</evidence>
<sequence length="325" mass="36744">MDASSALPTWFVGTSLYAILWTFNPETSHSLGVFFNRSRNTFASFTDTLETFAAYIHSPHLLCFNVCVHQLHTYDDDSNRFSLKTIRDIEKQTGYYPNAAALDDPDLEPRRWATTEFEIGQLSDWARRVGIVTRDAASKTRHQATYRAIVTEVRKAGAIARKAASRRPAKGLAWPDSRQMMREESALALSEAVPVIEKQLATYAEYLDFLRYRAERLSDVLFVLLTHQEAATGTKLAAVSVDIAHATLRDSSSMKTIAIMTMVFLPGTFLCSLFAVPTLLWDQDEVIGPRFWVLWAFTIPITVATVGAWFVLTEWEGIVKHWNRP</sequence>
<evidence type="ECO:0000313" key="2">
    <source>
        <dbReference type="EMBL" id="SPQ23453.1"/>
    </source>
</evidence>
<reference evidence="2 3" key="1">
    <citation type="submission" date="2018-04" db="EMBL/GenBank/DDBJ databases">
        <authorList>
            <person name="Huttner S."/>
            <person name="Dainat J."/>
        </authorList>
    </citation>
    <scope>NUCLEOTIDE SEQUENCE [LARGE SCALE GENOMIC DNA]</scope>
</reference>
<proteinExistence type="predicted"/>
<feature type="transmembrane region" description="Helical" evidence="1">
    <location>
        <begin position="292"/>
        <end position="312"/>
    </location>
</feature>
<accession>A0A3S4AUR3</accession>
<protein>
    <submittedName>
        <fullName evidence="2">2ab4dc94-56fc-41b7-a4bd-2198cb7bd715</fullName>
    </submittedName>
</protein>